<reference evidence="2" key="1">
    <citation type="submission" date="2018-03" db="EMBL/GenBank/DDBJ databases">
        <authorList>
            <person name="Rodrigo-Torres L."/>
            <person name="Arahal R. D."/>
            <person name="Lucena T."/>
        </authorList>
    </citation>
    <scope>NUCLEOTIDE SEQUENCE [LARGE SCALE GENOMIC DNA]</scope>
    <source>
        <strain evidence="2">CECT 7615</strain>
    </source>
</reference>
<dbReference type="EMBL" id="ONZG01000001">
    <property type="protein sequence ID" value="SPJ26558.1"/>
    <property type="molecule type" value="Genomic_DNA"/>
</dbReference>
<accession>A0A2R8C2B1</accession>
<evidence type="ECO:0008006" key="3">
    <source>
        <dbReference type="Google" id="ProtNLM"/>
    </source>
</evidence>
<dbReference type="Proteomes" id="UP000244898">
    <property type="component" value="Unassembled WGS sequence"/>
</dbReference>
<gene>
    <name evidence="1" type="ORF">TRM7615_00025</name>
</gene>
<dbReference type="RefSeq" id="WP_108784894.1">
    <property type="nucleotide sequence ID" value="NZ_ONZG01000001.1"/>
</dbReference>
<proteinExistence type="predicted"/>
<name>A0A2R8C2B1_9RHOB</name>
<sequence length="291" mass="33695">MKEIAAVVTMVKDDHDFLRRWVKYYGDIFGREALYVFAHGGEPEISEIAAGCNVMRLPPGYDPKWAGRRARLFGNMARALQNYFDFVLVTDVDEFIVVDPETGFDLRTFLTRRRTGSVISPIGVEVVHRPQEEPEPIDTHILGPRRFVRFSSFYCKPIILGTPQVSFARGQHYSTHPELRIFQRLYLFHMKFCDRHDSQALLESRAQTISTAGYGEESETELSTRWNKLDGKEEAFLDRLANLPKIDGWDFGPEMTHMQDTWGPRDNELYHFEKLIGKEVREVPARFFGIV</sequence>
<dbReference type="Pfam" id="PF13704">
    <property type="entry name" value="Glyco_tranf_2_4"/>
    <property type="match status" value="1"/>
</dbReference>
<evidence type="ECO:0000313" key="2">
    <source>
        <dbReference type="Proteomes" id="UP000244898"/>
    </source>
</evidence>
<organism evidence="1 2">
    <name type="scientific">Falsiruegeria mediterranea M17</name>
    <dbReference type="NCBI Taxonomy" id="1200281"/>
    <lineage>
        <taxon>Bacteria</taxon>
        <taxon>Pseudomonadati</taxon>
        <taxon>Pseudomonadota</taxon>
        <taxon>Alphaproteobacteria</taxon>
        <taxon>Rhodobacterales</taxon>
        <taxon>Roseobacteraceae</taxon>
        <taxon>Falsiruegeria</taxon>
    </lineage>
</organism>
<dbReference type="AlphaFoldDB" id="A0A2R8C2B1"/>
<keyword evidence="2" id="KW-1185">Reference proteome</keyword>
<protein>
    <recommendedName>
        <fullName evidence="3">Glycosyl transferase family 2</fullName>
    </recommendedName>
</protein>
<dbReference type="OrthoDB" id="835336at2"/>
<evidence type="ECO:0000313" key="1">
    <source>
        <dbReference type="EMBL" id="SPJ26558.1"/>
    </source>
</evidence>